<organism evidence="1 2">
    <name type="scientific">Cucumis melo var. makuwa</name>
    <name type="common">Oriental melon</name>
    <dbReference type="NCBI Taxonomy" id="1194695"/>
    <lineage>
        <taxon>Eukaryota</taxon>
        <taxon>Viridiplantae</taxon>
        <taxon>Streptophyta</taxon>
        <taxon>Embryophyta</taxon>
        <taxon>Tracheophyta</taxon>
        <taxon>Spermatophyta</taxon>
        <taxon>Magnoliopsida</taxon>
        <taxon>eudicotyledons</taxon>
        <taxon>Gunneridae</taxon>
        <taxon>Pentapetalae</taxon>
        <taxon>rosids</taxon>
        <taxon>fabids</taxon>
        <taxon>Cucurbitales</taxon>
        <taxon>Cucurbitaceae</taxon>
        <taxon>Benincaseae</taxon>
        <taxon>Cucumis</taxon>
    </lineage>
</organism>
<evidence type="ECO:0000313" key="2">
    <source>
        <dbReference type="Proteomes" id="UP000321947"/>
    </source>
</evidence>
<dbReference type="AlphaFoldDB" id="A0A5D3D0Y2"/>
<gene>
    <name evidence="1" type="ORF">E5676_scaffold21G001070</name>
</gene>
<name>A0A5D3D0Y2_CUCMM</name>
<comment type="caution">
    <text evidence="1">The sequence shown here is derived from an EMBL/GenBank/DDBJ whole genome shotgun (WGS) entry which is preliminary data.</text>
</comment>
<accession>A0A5D3D0Y2</accession>
<dbReference type="EMBL" id="SSTD01008307">
    <property type="protein sequence ID" value="TYK16326.1"/>
    <property type="molecule type" value="Genomic_DNA"/>
</dbReference>
<sequence length="155" mass="17697">MALKQLNEKVQVLVEENHQYLMSIVTLKAELKEACYVFELFSKNVKMLTFGTQHMETILNDEKSPSNIMGLKFSKGCHGNTSTTVLVNALSNSDLPSEIKEDQQVKIEWRPKQRDERCNVALNLVHSMRATAWYFNSGCSCHMIGNAAFFTKYNK</sequence>
<proteinExistence type="predicted"/>
<protein>
    <submittedName>
        <fullName evidence="1">Uncharacterized protein</fullName>
    </submittedName>
</protein>
<dbReference type="Proteomes" id="UP000321947">
    <property type="component" value="Unassembled WGS sequence"/>
</dbReference>
<reference evidence="1 2" key="1">
    <citation type="submission" date="2019-08" db="EMBL/GenBank/DDBJ databases">
        <title>Draft genome sequences of two oriental melons (Cucumis melo L. var makuwa).</title>
        <authorList>
            <person name="Kwon S.-Y."/>
        </authorList>
    </citation>
    <scope>NUCLEOTIDE SEQUENCE [LARGE SCALE GENOMIC DNA]</scope>
    <source>
        <strain evidence="2">cv. Chang Bougi</strain>
        <tissue evidence="1">Leaf</tissue>
    </source>
</reference>
<evidence type="ECO:0000313" key="1">
    <source>
        <dbReference type="EMBL" id="TYK16326.1"/>
    </source>
</evidence>